<dbReference type="SUPFAM" id="SSF53067">
    <property type="entry name" value="Actin-like ATPase domain"/>
    <property type="match status" value="1"/>
</dbReference>
<dbReference type="Proteomes" id="UP000237006">
    <property type="component" value="Unassembled WGS sequence"/>
</dbReference>
<reference evidence="2" key="1">
    <citation type="submission" date="2017-09" db="EMBL/GenBank/DDBJ databases">
        <title>Depth-based differentiation of microbial function through sediment-hosted aquifers and enrichment of novel symbionts in the deep terrestrial subsurface.</title>
        <authorList>
            <person name="Probst A.J."/>
            <person name="Ladd B."/>
            <person name="Jarett J.K."/>
            <person name="Geller-Mcgrath D.E."/>
            <person name="Sieber C.M.K."/>
            <person name="Emerson J.B."/>
            <person name="Anantharaman K."/>
            <person name="Thomas B.C."/>
            <person name="Malmstrom R."/>
            <person name="Stieglmeier M."/>
            <person name="Klingl A."/>
            <person name="Woyke T."/>
            <person name="Ryan C.M."/>
            <person name="Banfield J.F."/>
        </authorList>
    </citation>
    <scope>NUCLEOTIDE SEQUENCE [LARGE SCALE GENOMIC DNA]</scope>
</reference>
<dbReference type="Pfam" id="PF25216">
    <property type="entry name" value="Volactin"/>
    <property type="match status" value="1"/>
</dbReference>
<dbReference type="InterPro" id="IPR057363">
    <property type="entry name" value="Volactin"/>
</dbReference>
<evidence type="ECO:0008006" key="3">
    <source>
        <dbReference type="Google" id="ProtNLM"/>
    </source>
</evidence>
<dbReference type="Gene3D" id="3.30.420.40">
    <property type="match status" value="1"/>
</dbReference>
<evidence type="ECO:0000313" key="2">
    <source>
        <dbReference type="Proteomes" id="UP000237006"/>
    </source>
</evidence>
<dbReference type="AlphaFoldDB" id="A0A2H0TKC6"/>
<dbReference type="InterPro" id="IPR043129">
    <property type="entry name" value="ATPase_NBD"/>
</dbReference>
<proteinExistence type="predicted"/>
<dbReference type="EMBL" id="PFCI01000019">
    <property type="protein sequence ID" value="PIR72184.1"/>
    <property type="molecule type" value="Genomic_DNA"/>
</dbReference>
<comment type="caution">
    <text evidence="1">The sequence shown here is derived from an EMBL/GenBank/DDBJ whole genome shotgun (WGS) entry which is preliminary data.</text>
</comment>
<organism evidence="1 2">
    <name type="scientific">Candidatus Nealsonbacteria bacterium CG10_big_fil_rev_8_21_14_0_10_36_228</name>
    <dbReference type="NCBI Taxonomy" id="1974708"/>
    <lineage>
        <taxon>Bacteria</taxon>
        <taxon>Candidatus Nealsoniibacteriota</taxon>
    </lineage>
</organism>
<gene>
    <name evidence="1" type="ORF">COU41_00820</name>
</gene>
<accession>A0A2H0TKC6</accession>
<evidence type="ECO:0000313" key="1">
    <source>
        <dbReference type="EMBL" id="PIR72184.1"/>
    </source>
</evidence>
<name>A0A2H0TKC6_9BACT</name>
<protein>
    <recommendedName>
        <fullName evidence="3">SHS2 domain-containing protein</fullName>
    </recommendedName>
</protein>
<sequence>MSKDKKSNPVEAGKGLDIGTAFIYCAQKRGSQVAFRTQRNAFFDIEYSEFTRGILEKSNVKYIQSKDKLYVVGDDAIKFANVFAKNTRRPMKNGVLSPEEPEALPIVEMIIKSVLGSPSEKDELCYYSIPGMPVDADFDTIYHENIIKGFLEKWGYRPKPINEGLTIVFSELVEDNFTGMGISFGGGMANVCLAIMAAPVFSFSVARAGDWIDEQAARVTNEPVSKITTFKETSLNLKKPESQMTRIEQALSIYYNHLIQYVLDEIKKEITNSPRIPQLEKPIPIVISGGTTSPPGFLERFKGILERTDFPVEVREARLAPHPLYTTAKGALIAAIADRKGQGA</sequence>